<dbReference type="PATRIC" id="fig|123899.6.peg.2708"/>
<dbReference type="PRINTS" id="PR01438">
    <property type="entry name" value="UNVRSLSTRESS"/>
</dbReference>
<keyword evidence="4" id="KW-1185">Reference proteome</keyword>
<dbReference type="STRING" id="123899.SAMEA3906487_02720"/>
<dbReference type="AlphaFoldDB" id="A0A157SLG4"/>
<sequence>MAKLPARESNMKQVIACIADSPQTGAVCDYAIWAARRLDTDLEFLHVLQHASEAMPVADLGSGIWIGAQDDLLQELTELDKRRDALAQAHGEQLLQAALQRARDQGLMRADQRQRWGTLVDTLLEIEADTRLFVLGRRRGGPPPLRLLADPRLEAAVRALRRPVLVAQSPYRAPERYMIAFDGSATASHMIEMVSRSPLLTGLECHLAMVGEAHAPALDEAARMLTQAGFSPQIARLTGEAVPALVSHARSVQADLLVMGAYGHSRIRQWVLGSTTTALLEQAPAPVLILR</sequence>
<protein>
    <submittedName>
        <fullName evidence="3">Universal stress protein family</fullName>
    </submittedName>
</protein>
<reference evidence="3 4" key="1">
    <citation type="submission" date="2016-04" db="EMBL/GenBank/DDBJ databases">
        <authorList>
            <consortium name="Pathogen Informatics"/>
        </authorList>
    </citation>
    <scope>NUCLEOTIDE SEQUENCE [LARGE SCALE GENOMIC DNA]</scope>
    <source>
        <strain evidence="3 4">H044680328</strain>
    </source>
</reference>
<name>A0A157SLG4_9BORD</name>
<dbReference type="KEGG" id="btrm:SAMEA390648702720"/>
<dbReference type="PANTHER" id="PTHR46268">
    <property type="entry name" value="STRESS RESPONSE PROTEIN NHAX"/>
    <property type="match status" value="1"/>
</dbReference>
<dbReference type="InterPro" id="IPR006015">
    <property type="entry name" value="Universal_stress_UspA"/>
</dbReference>
<evidence type="ECO:0000256" key="1">
    <source>
        <dbReference type="ARBA" id="ARBA00008791"/>
    </source>
</evidence>
<dbReference type="EMBL" id="LT546645">
    <property type="protein sequence ID" value="SAI71308.1"/>
    <property type="molecule type" value="Genomic_DNA"/>
</dbReference>
<comment type="similarity">
    <text evidence="1">Belongs to the universal stress protein A family.</text>
</comment>
<proteinExistence type="inferred from homology"/>
<evidence type="ECO:0000259" key="2">
    <source>
        <dbReference type="Pfam" id="PF00582"/>
    </source>
</evidence>
<dbReference type="eggNOG" id="COG0589">
    <property type="taxonomic scope" value="Bacteria"/>
</dbReference>
<accession>A0A157SLG4</accession>
<dbReference type="CDD" id="cd00293">
    <property type="entry name" value="USP-like"/>
    <property type="match status" value="1"/>
</dbReference>
<dbReference type="InterPro" id="IPR006016">
    <property type="entry name" value="UspA"/>
</dbReference>
<dbReference type="Pfam" id="PF00582">
    <property type="entry name" value="Usp"/>
    <property type="match status" value="1"/>
</dbReference>
<dbReference type="SUPFAM" id="SSF52402">
    <property type="entry name" value="Adenine nucleotide alpha hydrolases-like"/>
    <property type="match status" value="2"/>
</dbReference>
<dbReference type="PANTHER" id="PTHR46268:SF15">
    <property type="entry name" value="UNIVERSAL STRESS PROTEIN HP_0031"/>
    <property type="match status" value="1"/>
</dbReference>
<feature type="domain" description="UspA" evidence="2">
    <location>
        <begin position="219"/>
        <end position="291"/>
    </location>
</feature>
<evidence type="ECO:0000313" key="3">
    <source>
        <dbReference type="EMBL" id="SAI71308.1"/>
    </source>
</evidence>
<dbReference type="Gene3D" id="3.40.50.12370">
    <property type="match status" value="1"/>
</dbReference>
<dbReference type="Proteomes" id="UP000076825">
    <property type="component" value="Chromosome 1"/>
</dbReference>
<organism evidence="3 4">
    <name type="scientific">Bordetella trematum</name>
    <dbReference type="NCBI Taxonomy" id="123899"/>
    <lineage>
        <taxon>Bacteria</taxon>
        <taxon>Pseudomonadati</taxon>
        <taxon>Pseudomonadota</taxon>
        <taxon>Betaproteobacteria</taxon>
        <taxon>Burkholderiales</taxon>
        <taxon>Alcaligenaceae</taxon>
        <taxon>Bordetella</taxon>
    </lineage>
</organism>
<gene>
    <name evidence="3" type="ORF">SAMEA3906487_02720</name>
</gene>
<evidence type="ECO:0000313" key="4">
    <source>
        <dbReference type="Proteomes" id="UP000076825"/>
    </source>
</evidence>